<evidence type="ECO:0000256" key="3">
    <source>
        <dbReference type="ARBA" id="ARBA00023002"/>
    </source>
</evidence>
<evidence type="ECO:0000259" key="8">
    <source>
        <dbReference type="Pfam" id="PF07992"/>
    </source>
</evidence>
<accession>A0A0G1DLV1</accession>
<comment type="catalytic activity">
    <reaction evidence="6">
        <text>[thioredoxin]-dithiol + NADP(+) = [thioredoxin]-disulfide + NADPH + H(+)</text>
        <dbReference type="Rhea" id="RHEA:20345"/>
        <dbReference type="Rhea" id="RHEA-COMP:10698"/>
        <dbReference type="Rhea" id="RHEA-COMP:10700"/>
        <dbReference type="ChEBI" id="CHEBI:15378"/>
        <dbReference type="ChEBI" id="CHEBI:29950"/>
        <dbReference type="ChEBI" id="CHEBI:50058"/>
        <dbReference type="ChEBI" id="CHEBI:57783"/>
        <dbReference type="ChEBI" id="CHEBI:58349"/>
        <dbReference type="EC" id="1.8.1.9"/>
    </reaction>
</comment>
<keyword evidence="3 6" id="KW-0560">Oxidoreductase</keyword>
<dbReference type="InterPro" id="IPR005982">
    <property type="entry name" value="Thioredox_Rdtase"/>
</dbReference>
<name>A0A0G1DLV1_9BACT</name>
<dbReference type="GO" id="GO:0004791">
    <property type="term" value="F:thioredoxin-disulfide reductase (NADPH) activity"/>
    <property type="evidence" value="ECO:0007669"/>
    <property type="project" value="UniProtKB-UniRule"/>
</dbReference>
<dbReference type="Proteomes" id="UP000034090">
    <property type="component" value="Unassembled WGS sequence"/>
</dbReference>
<dbReference type="InterPro" id="IPR050097">
    <property type="entry name" value="Ferredoxin-NADP_redctase_2"/>
</dbReference>
<evidence type="ECO:0000256" key="1">
    <source>
        <dbReference type="ARBA" id="ARBA00022630"/>
    </source>
</evidence>
<sequence length="313" mass="33404">MMELAKKPAEGEAWDVLLVGSGPSSLTAAIYATRGAASTLVLGGVKWGGQLMLTTTVDNFPGFPDGVHGPELMGLMRKQAERFGALVIEENVTELDVSSKPFVAVAGGKKYKAKSVIIATGAEISWLGVPGEQKLLGRGVSSCAPCDAPFFKGKKVAVVGGGDSAMEEALVLTKYATEVTIIHRRDQFKASKAMQQKVLNNKNIKIIWNTEVMEILGDQKVEGVKLLNNQTSKTSELAIDGIFVAIGHTPSTKIFSGKIDLDEKGYAKYPINTPGVFVAGDVHDYRYKQAVTAAGFGCMAAMDALKYLEELKG</sequence>
<feature type="domain" description="FAD/NAD(P)-binding" evidence="8">
    <location>
        <begin position="15"/>
        <end position="294"/>
    </location>
</feature>
<dbReference type="GO" id="GO:0005737">
    <property type="term" value="C:cytoplasm"/>
    <property type="evidence" value="ECO:0007669"/>
    <property type="project" value="InterPro"/>
</dbReference>
<keyword evidence="5 6" id="KW-0676">Redox-active center</keyword>
<evidence type="ECO:0000256" key="2">
    <source>
        <dbReference type="ARBA" id="ARBA00022827"/>
    </source>
</evidence>
<keyword evidence="1 6" id="KW-0285">Flavoprotein</keyword>
<dbReference type="PROSITE" id="PS00573">
    <property type="entry name" value="PYRIDINE_REDOX_2"/>
    <property type="match status" value="1"/>
</dbReference>
<dbReference type="Gene3D" id="3.50.50.60">
    <property type="entry name" value="FAD/NAD(P)-binding domain"/>
    <property type="match status" value="2"/>
</dbReference>
<dbReference type="InterPro" id="IPR008255">
    <property type="entry name" value="Pyr_nucl-diS_OxRdtase_2_AS"/>
</dbReference>
<dbReference type="EC" id="1.8.1.9" evidence="6"/>
<dbReference type="InterPro" id="IPR023753">
    <property type="entry name" value="FAD/NAD-binding_dom"/>
</dbReference>
<keyword evidence="2 6" id="KW-0274">FAD</keyword>
<dbReference type="AlphaFoldDB" id="A0A0G1DLV1"/>
<evidence type="ECO:0000256" key="5">
    <source>
        <dbReference type="ARBA" id="ARBA00023284"/>
    </source>
</evidence>
<proteinExistence type="inferred from homology"/>
<comment type="similarity">
    <text evidence="6">Belongs to the class-II pyridine nucleotide-disulfide oxidoreductase family.</text>
</comment>
<evidence type="ECO:0000256" key="4">
    <source>
        <dbReference type="ARBA" id="ARBA00023157"/>
    </source>
</evidence>
<comment type="cofactor">
    <cofactor evidence="7">
        <name>FAD</name>
        <dbReference type="ChEBI" id="CHEBI:57692"/>
    </cofactor>
    <text evidence="7">Binds 1 FAD per subunit.</text>
</comment>
<keyword evidence="7" id="KW-0521">NADP</keyword>
<evidence type="ECO:0000256" key="7">
    <source>
        <dbReference type="RuleBase" id="RU003881"/>
    </source>
</evidence>
<evidence type="ECO:0000256" key="6">
    <source>
        <dbReference type="RuleBase" id="RU003880"/>
    </source>
</evidence>
<evidence type="ECO:0000313" key="10">
    <source>
        <dbReference type="Proteomes" id="UP000034090"/>
    </source>
</evidence>
<dbReference type="PANTHER" id="PTHR48105">
    <property type="entry name" value="THIOREDOXIN REDUCTASE 1-RELATED-RELATED"/>
    <property type="match status" value="1"/>
</dbReference>
<evidence type="ECO:0000313" key="9">
    <source>
        <dbReference type="EMBL" id="KKS98850.1"/>
    </source>
</evidence>
<comment type="caution">
    <text evidence="9">The sequence shown here is derived from an EMBL/GenBank/DDBJ whole genome shotgun (WGS) entry which is preliminary data.</text>
</comment>
<dbReference type="NCBIfam" id="TIGR01292">
    <property type="entry name" value="TRX_reduct"/>
    <property type="match status" value="1"/>
</dbReference>
<protein>
    <recommendedName>
        <fullName evidence="6">Thioredoxin reductase</fullName>
        <ecNumber evidence="6">1.8.1.9</ecNumber>
    </recommendedName>
</protein>
<dbReference type="PRINTS" id="PR00469">
    <property type="entry name" value="PNDRDTASEII"/>
</dbReference>
<keyword evidence="4" id="KW-1015">Disulfide bond</keyword>
<dbReference type="GO" id="GO:0019430">
    <property type="term" value="P:removal of superoxide radicals"/>
    <property type="evidence" value="ECO:0007669"/>
    <property type="project" value="UniProtKB-UniRule"/>
</dbReference>
<dbReference type="STRING" id="1618578.UV74_C0002G0071"/>
<dbReference type="EMBL" id="LCFQ01000002">
    <property type="protein sequence ID" value="KKS98850.1"/>
    <property type="molecule type" value="Genomic_DNA"/>
</dbReference>
<organism evidence="9 10">
    <name type="scientific">Candidatus Woesebacteria bacterium GW2011_GWB1_43_14</name>
    <dbReference type="NCBI Taxonomy" id="1618578"/>
    <lineage>
        <taxon>Bacteria</taxon>
        <taxon>Candidatus Woeseibacteriota</taxon>
    </lineage>
</organism>
<dbReference type="PATRIC" id="fig|1618578.3.peg.210"/>
<reference evidence="9 10" key="1">
    <citation type="journal article" date="2015" name="Nature">
        <title>rRNA introns, odd ribosomes, and small enigmatic genomes across a large radiation of phyla.</title>
        <authorList>
            <person name="Brown C.T."/>
            <person name="Hug L.A."/>
            <person name="Thomas B.C."/>
            <person name="Sharon I."/>
            <person name="Castelle C.J."/>
            <person name="Singh A."/>
            <person name="Wilkins M.J."/>
            <person name="Williams K.H."/>
            <person name="Banfield J.F."/>
        </authorList>
    </citation>
    <scope>NUCLEOTIDE SEQUENCE [LARGE SCALE GENOMIC DNA]</scope>
</reference>
<dbReference type="Pfam" id="PF07992">
    <property type="entry name" value="Pyr_redox_2"/>
    <property type="match status" value="1"/>
</dbReference>
<gene>
    <name evidence="9" type="ORF">UV74_C0002G0071</name>
</gene>
<dbReference type="InterPro" id="IPR036188">
    <property type="entry name" value="FAD/NAD-bd_sf"/>
</dbReference>
<comment type="subunit">
    <text evidence="6">Homodimer.</text>
</comment>
<dbReference type="SUPFAM" id="SSF51905">
    <property type="entry name" value="FAD/NAD(P)-binding domain"/>
    <property type="match status" value="1"/>
</dbReference>
<dbReference type="PRINTS" id="PR00368">
    <property type="entry name" value="FADPNR"/>
</dbReference>